<dbReference type="EMBL" id="JADQUG010000305">
    <property type="protein sequence ID" value="MBG9355570.1"/>
    <property type="molecule type" value="Genomic_DNA"/>
</dbReference>
<name>A0ABS0LFY8_9CORY</name>
<evidence type="ECO:0000259" key="1">
    <source>
        <dbReference type="Pfam" id="PF01609"/>
    </source>
</evidence>
<organism evidence="3 4">
    <name type="scientific">Corynebacterium belfantii</name>
    <dbReference type="NCBI Taxonomy" id="2014537"/>
    <lineage>
        <taxon>Bacteria</taxon>
        <taxon>Bacillati</taxon>
        <taxon>Actinomycetota</taxon>
        <taxon>Actinomycetes</taxon>
        <taxon>Mycobacteriales</taxon>
        <taxon>Corynebacteriaceae</taxon>
        <taxon>Corynebacterium</taxon>
    </lineage>
</organism>
<dbReference type="InterPro" id="IPR002559">
    <property type="entry name" value="Transposase_11"/>
</dbReference>
<dbReference type="Proteomes" id="UP000615580">
    <property type="component" value="Unassembled WGS sequence"/>
</dbReference>
<evidence type="ECO:0000313" key="2">
    <source>
        <dbReference type="EMBL" id="MBG9355570.1"/>
    </source>
</evidence>
<accession>A0ABS0LFY8</accession>
<keyword evidence="4" id="KW-1185">Reference proteome</keyword>
<dbReference type="EMBL" id="JADQUG010000306">
    <property type="protein sequence ID" value="MBG9355571.1"/>
    <property type="molecule type" value="Genomic_DNA"/>
</dbReference>
<sequence length="83" mass="9039">PDELRKPGFSKERRLEPQITVGMLTDSTGLPLAIGAFEGNRAETHTMLPMILRLKDAYHLDDITIVADAGMFSAANKTAIIDA</sequence>
<feature type="domain" description="Transposase IS4-like" evidence="1">
    <location>
        <begin position="12"/>
        <end position="79"/>
    </location>
</feature>
<gene>
    <name evidence="2" type="ORF">I4J41_14270</name>
    <name evidence="3" type="ORF">I4J41_14275</name>
</gene>
<proteinExistence type="predicted"/>
<dbReference type="Pfam" id="PF01609">
    <property type="entry name" value="DDE_Tnp_1"/>
    <property type="match status" value="1"/>
</dbReference>
<evidence type="ECO:0000313" key="3">
    <source>
        <dbReference type="EMBL" id="MBG9355571.1"/>
    </source>
</evidence>
<reference evidence="3 4" key="1">
    <citation type="journal article" date="2020" name="J. Clin. Microbiol.">
        <title>Assessing the Genetic Diversity of Austrian Corynebacterium diphtheriae Clinical Isolates, 2011-2019.</title>
        <authorList>
            <person name="Schaeffer J."/>
            <person name="Huhulescu S."/>
            <person name="Stoeger A."/>
            <person name="Allerberger F."/>
            <person name="Ruppitsch W."/>
        </authorList>
    </citation>
    <scope>NUCLEOTIDE SEQUENCE [LARGE SCALE GENOMIC DNA]</scope>
    <source>
        <strain evidence="3 4">04-17</strain>
    </source>
</reference>
<dbReference type="RefSeq" id="WP_197690513.1">
    <property type="nucleotide sequence ID" value="NZ_JADQUD010000280.1"/>
</dbReference>
<protein>
    <submittedName>
        <fullName evidence="3">Transposase</fullName>
    </submittedName>
</protein>
<feature type="non-terminal residue" evidence="3">
    <location>
        <position position="1"/>
    </location>
</feature>
<feature type="non-terminal residue" evidence="3">
    <location>
        <position position="83"/>
    </location>
</feature>
<comment type="caution">
    <text evidence="3">The sequence shown here is derived from an EMBL/GenBank/DDBJ whole genome shotgun (WGS) entry which is preliminary data.</text>
</comment>
<evidence type="ECO:0000313" key="4">
    <source>
        <dbReference type="Proteomes" id="UP000615580"/>
    </source>
</evidence>